<dbReference type="PROSITE" id="PS50234">
    <property type="entry name" value="VWFA"/>
    <property type="match status" value="1"/>
</dbReference>
<dbReference type="InterPro" id="IPR002035">
    <property type="entry name" value="VWF_A"/>
</dbReference>
<keyword evidence="1" id="KW-1133">Transmembrane helix</keyword>
<evidence type="ECO:0000256" key="1">
    <source>
        <dbReference type="SAM" id="Phobius"/>
    </source>
</evidence>
<keyword evidence="1" id="KW-0812">Transmembrane</keyword>
<sequence>MMAEFHFLRPWWLLAIIPLIGFAILSWRQAPQLHAWSEVCDSHLLAHLVQKKGQGKRMTSLSFLFLSILFMIFSLAGPAWYKLPTPTYKPIEPRVLVLDMSPNMMATDLTPNRLSRAKFKLHDLFSRKNEGQFGLIVYTGEPFVVSPLTDDGQTITSLLSALTPDIMPVRGHKLESALNEASKLIQQAGYKQGQILVLTADSPSSSAIETANTLAQSGIFSSIMPVKADKNLNPLFQQFANSGHGQLLVYSPDSTDLEQWLNSAGKNTDFALNDKDNIPLWRDEGRWFLIVALAFLLPVFQRGWLQRVAV</sequence>
<dbReference type="HOGENOM" id="CLU_024570_1_1_6"/>
<evidence type="ECO:0000313" key="3">
    <source>
        <dbReference type="EMBL" id="CEG58915.1"/>
    </source>
</evidence>
<dbReference type="STRING" id="1212491.LFA_3586"/>
<dbReference type="Pfam" id="PF13519">
    <property type="entry name" value="VWA_2"/>
    <property type="match status" value="1"/>
</dbReference>
<dbReference type="KEGG" id="lfa:LFA_3586"/>
<name>A0A098GA72_9GAMM</name>
<dbReference type="EMBL" id="LN614827">
    <property type="protein sequence ID" value="CEG58915.1"/>
    <property type="molecule type" value="Genomic_DNA"/>
</dbReference>
<feature type="domain" description="VWFA" evidence="2">
    <location>
        <begin position="93"/>
        <end position="264"/>
    </location>
</feature>
<dbReference type="SUPFAM" id="SSF53300">
    <property type="entry name" value="vWA-like"/>
    <property type="match status" value="1"/>
</dbReference>
<dbReference type="PANTHER" id="PTHR22550">
    <property type="entry name" value="SPORE GERMINATION PROTEIN"/>
    <property type="match status" value="1"/>
</dbReference>
<feature type="transmembrane region" description="Helical" evidence="1">
    <location>
        <begin position="6"/>
        <end position="27"/>
    </location>
</feature>
<dbReference type="InterPro" id="IPR050768">
    <property type="entry name" value="UPF0353/GerABKA_families"/>
</dbReference>
<dbReference type="Gene3D" id="3.40.50.410">
    <property type="entry name" value="von Willebrand factor, type A domain"/>
    <property type="match status" value="1"/>
</dbReference>
<dbReference type="OrthoDB" id="9807628at2"/>
<reference evidence="4" key="1">
    <citation type="submission" date="2014-09" db="EMBL/GenBank/DDBJ databases">
        <authorList>
            <person name="Gomez-Valero L."/>
        </authorList>
    </citation>
    <scope>NUCLEOTIDE SEQUENCE [LARGE SCALE GENOMIC DNA]</scope>
    <source>
        <strain evidence="4">ATCC700992</strain>
    </source>
</reference>
<gene>
    <name evidence="3" type="ORF">LFA_3586</name>
</gene>
<organism evidence="3 4">
    <name type="scientific">Legionella fallonii LLAP-10</name>
    <dbReference type="NCBI Taxonomy" id="1212491"/>
    <lineage>
        <taxon>Bacteria</taxon>
        <taxon>Pseudomonadati</taxon>
        <taxon>Pseudomonadota</taxon>
        <taxon>Gammaproteobacteria</taxon>
        <taxon>Legionellales</taxon>
        <taxon>Legionellaceae</taxon>
        <taxon>Legionella</taxon>
    </lineage>
</organism>
<dbReference type="InterPro" id="IPR036465">
    <property type="entry name" value="vWFA_dom_sf"/>
</dbReference>
<keyword evidence="4" id="KW-1185">Reference proteome</keyword>
<proteinExistence type="predicted"/>
<evidence type="ECO:0000313" key="4">
    <source>
        <dbReference type="Proteomes" id="UP000032430"/>
    </source>
</evidence>
<dbReference type="AlphaFoldDB" id="A0A098GA72"/>
<accession>A0A098GA72</accession>
<evidence type="ECO:0000259" key="2">
    <source>
        <dbReference type="PROSITE" id="PS50234"/>
    </source>
</evidence>
<keyword evidence="1" id="KW-0472">Membrane</keyword>
<dbReference type="RefSeq" id="WP_045097140.1">
    <property type="nucleotide sequence ID" value="NZ_LN614827.1"/>
</dbReference>
<protein>
    <recommendedName>
        <fullName evidence="2">VWFA domain-containing protein</fullName>
    </recommendedName>
</protein>
<feature type="transmembrane region" description="Helical" evidence="1">
    <location>
        <begin position="61"/>
        <end position="81"/>
    </location>
</feature>
<dbReference type="Proteomes" id="UP000032430">
    <property type="component" value="Chromosome I"/>
</dbReference>
<dbReference type="PANTHER" id="PTHR22550:SF14">
    <property type="entry name" value="VWFA DOMAIN-CONTAINING PROTEIN"/>
    <property type="match status" value="1"/>
</dbReference>